<protein>
    <submittedName>
        <fullName evidence="1">Uncharacterized protein</fullName>
    </submittedName>
</protein>
<accession>A0A939GX67</accession>
<evidence type="ECO:0000313" key="2">
    <source>
        <dbReference type="Proteomes" id="UP000664731"/>
    </source>
</evidence>
<dbReference type="AlphaFoldDB" id="A0A939GX67"/>
<proteinExistence type="predicted"/>
<dbReference type="Proteomes" id="UP000664731">
    <property type="component" value="Unassembled WGS sequence"/>
</dbReference>
<sequence length="146" mass="16518">MTINPFKAARYGETQCYHQSAEDRLRAVKDFDHAACNAALLLPDLQKTVATAVQRRLRYLDKVAAILEFEDHGQDFLRWELDAKGRVIGCRPFQAFAWVGCQVLVFEKLKAGDSLFYERRGKSGECSGGSIRYPLAKVTFTKKVNV</sequence>
<name>A0A939GX67_9BURK</name>
<gene>
    <name evidence="1" type="ORF">J1777_12985</name>
</gene>
<dbReference type="EMBL" id="JAFNME010000041">
    <property type="protein sequence ID" value="MBO1250730.1"/>
    <property type="molecule type" value="Genomic_DNA"/>
</dbReference>
<keyword evidence="2" id="KW-1185">Reference proteome</keyword>
<evidence type="ECO:0000313" key="1">
    <source>
        <dbReference type="EMBL" id="MBO1250730.1"/>
    </source>
</evidence>
<dbReference type="RefSeq" id="WP_207576120.1">
    <property type="nucleotide sequence ID" value="NZ_JAFNME010000041.1"/>
</dbReference>
<reference evidence="1" key="1">
    <citation type="submission" date="2021-03" db="EMBL/GenBank/DDBJ databases">
        <title>Comamonas denitrificans.</title>
        <authorList>
            <person name="Finster K."/>
        </authorList>
    </citation>
    <scope>NUCLEOTIDE SEQUENCE</scope>
    <source>
        <strain evidence="1">MM2021_4</strain>
    </source>
</reference>
<organism evidence="1 2">
    <name type="scientific">Comamonas denitrificans</name>
    <dbReference type="NCBI Taxonomy" id="117506"/>
    <lineage>
        <taxon>Bacteria</taxon>
        <taxon>Pseudomonadati</taxon>
        <taxon>Pseudomonadota</taxon>
        <taxon>Betaproteobacteria</taxon>
        <taxon>Burkholderiales</taxon>
        <taxon>Comamonadaceae</taxon>
        <taxon>Comamonas</taxon>
    </lineage>
</organism>
<comment type="caution">
    <text evidence="1">The sequence shown here is derived from an EMBL/GenBank/DDBJ whole genome shotgun (WGS) entry which is preliminary data.</text>
</comment>